<dbReference type="NCBIfam" id="NF041384">
    <property type="entry name" value="YHS_seleno_dom"/>
    <property type="match status" value="1"/>
</dbReference>
<organism evidence="2 3">
    <name type="scientific">Roseovarius tolerans</name>
    <dbReference type="NCBI Taxonomy" id="74031"/>
    <lineage>
        <taxon>Bacteria</taxon>
        <taxon>Pseudomonadati</taxon>
        <taxon>Pseudomonadota</taxon>
        <taxon>Alphaproteobacteria</taxon>
        <taxon>Rhodobacterales</taxon>
        <taxon>Roseobacteraceae</taxon>
        <taxon>Roseovarius</taxon>
    </lineage>
</organism>
<reference evidence="2 3" key="1">
    <citation type="submission" date="2016-10" db="EMBL/GenBank/DDBJ databases">
        <authorList>
            <person name="de Groot N.N."/>
        </authorList>
    </citation>
    <scope>NUCLEOTIDE SEQUENCE [LARGE SCALE GENOMIC DNA]</scope>
    <source>
        <strain evidence="2 3">DSM 11457</strain>
    </source>
</reference>
<evidence type="ECO:0000256" key="1">
    <source>
        <dbReference type="SAM" id="SignalP"/>
    </source>
</evidence>
<feature type="chain" id="PRO_5010234873" evidence="1">
    <location>
        <begin position="33"/>
        <end position="169"/>
    </location>
</feature>
<dbReference type="RefSeq" id="WP_074787658.1">
    <property type="nucleotide sequence ID" value="NZ_FOBO01000016.1"/>
</dbReference>
<feature type="signal peptide" evidence="1">
    <location>
        <begin position="1"/>
        <end position="32"/>
    </location>
</feature>
<keyword evidence="1" id="KW-0732">Signal</keyword>
<dbReference type="Proteomes" id="UP000182160">
    <property type="component" value="Unassembled WGS sequence"/>
</dbReference>
<dbReference type="AlphaFoldDB" id="A0A1H8FX30"/>
<gene>
    <name evidence="2" type="ORF">SAMN04488077_1168</name>
</gene>
<protein>
    <submittedName>
        <fullName evidence="2">YHS domain-containing protein</fullName>
    </submittedName>
</protein>
<name>A0A1H8FX30_9RHOB</name>
<evidence type="ECO:0000313" key="3">
    <source>
        <dbReference type="Proteomes" id="UP000182160"/>
    </source>
</evidence>
<sequence>MKPQLIKDIANWATILTVASAATLTLATWAYAADEYNVVNGHTLAGQPLGLHGVDPVSMFGDQGPLTGDASLTASHDGIDYYFASAAAKQAFEASPTRYLPQFGGFCAFGVFVGKKLDGDVRYADIVDGKLYLFVNAAILAKYREEPEAVIAGANAKWPGIVNSPVSDL</sequence>
<proteinExistence type="predicted"/>
<accession>A0A1H8FX30</accession>
<evidence type="ECO:0000313" key="2">
    <source>
        <dbReference type="EMBL" id="SEN36252.1"/>
    </source>
</evidence>
<dbReference type="EMBL" id="FOBO01000016">
    <property type="protein sequence ID" value="SEN36252.1"/>
    <property type="molecule type" value="Genomic_DNA"/>
</dbReference>